<feature type="signal peptide" evidence="1">
    <location>
        <begin position="1"/>
        <end position="17"/>
    </location>
</feature>
<dbReference type="Proteomes" id="UP001167796">
    <property type="component" value="Unassembled WGS sequence"/>
</dbReference>
<dbReference type="EMBL" id="JAUQSX010000006">
    <property type="protein sequence ID" value="MDO7847196.1"/>
    <property type="molecule type" value="Genomic_DNA"/>
</dbReference>
<keyword evidence="3" id="KW-1185">Reference proteome</keyword>
<evidence type="ECO:0000313" key="2">
    <source>
        <dbReference type="EMBL" id="MDO7847196.1"/>
    </source>
</evidence>
<gene>
    <name evidence="2" type="ORF">Q5H92_12560</name>
</gene>
<feature type="chain" id="PRO_5046431187" evidence="1">
    <location>
        <begin position="18"/>
        <end position="233"/>
    </location>
</feature>
<evidence type="ECO:0000313" key="3">
    <source>
        <dbReference type="Proteomes" id="UP001167796"/>
    </source>
</evidence>
<protein>
    <submittedName>
        <fullName evidence="2">Carboxypeptidase-like regulatory domain-containing protein</fullName>
    </submittedName>
</protein>
<dbReference type="PROSITE" id="PS51257">
    <property type="entry name" value="PROKAR_LIPOPROTEIN"/>
    <property type="match status" value="1"/>
</dbReference>
<comment type="caution">
    <text evidence="2">The sequence shown here is derived from an EMBL/GenBank/DDBJ whole genome shotgun (WGS) entry which is preliminary data.</text>
</comment>
<keyword evidence="1" id="KW-0732">Signal</keyword>
<accession>A0ABT9ABG5</accession>
<sequence length="233" mass="26741">MKSAFPATLMVSLCTFASCQLVSEPGESIVEGIVTDKYTKQPVDGAPVSVRRYLYGSYGNTSSDSVITVYTNSAGRYRLSFDASKSGQYRIKMRHNKRLYDLSKYSNNDDYYDGLQIMRGASTVVNFEVTPYKTVIINAHSSKKGKTDIVFSFVNYDQGDWFGGTVFYDTVKANQNFNFSRQIQVLPNRVYCFSKQTCNRVKDFGYRYHFEDYTWTTKIRTIFYNDTSVVNFD</sequence>
<name>A0ABT9ABG5_9BACT</name>
<organism evidence="2 3">
    <name type="scientific">Hymenobacter mellowenesis</name>
    <dbReference type="NCBI Taxonomy" id="3063995"/>
    <lineage>
        <taxon>Bacteria</taxon>
        <taxon>Pseudomonadati</taxon>
        <taxon>Bacteroidota</taxon>
        <taxon>Cytophagia</taxon>
        <taxon>Cytophagales</taxon>
        <taxon>Hymenobacteraceae</taxon>
        <taxon>Hymenobacter</taxon>
    </lineage>
</organism>
<evidence type="ECO:0000256" key="1">
    <source>
        <dbReference type="SAM" id="SignalP"/>
    </source>
</evidence>
<reference evidence="2" key="1">
    <citation type="submission" date="2023-07" db="EMBL/GenBank/DDBJ databases">
        <authorList>
            <person name="Kim M.K."/>
        </authorList>
    </citation>
    <scope>NUCLEOTIDE SEQUENCE</scope>
    <source>
        <strain evidence="2">M29</strain>
    </source>
</reference>
<dbReference type="Gene3D" id="2.60.40.1120">
    <property type="entry name" value="Carboxypeptidase-like, regulatory domain"/>
    <property type="match status" value="1"/>
</dbReference>
<proteinExistence type="predicted"/>
<dbReference type="RefSeq" id="WP_305011876.1">
    <property type="nucleotide sequence ID" value="NZ_JAUQSX010000006.1"/>
</dbReference>